<evidence type="ECO:0000256" key="4">
    <source>
        <dbReference type="ARBA" id="ARBA00023136"/>
    </source>
</evidence>
<dbReference type="InterPro" id="IPR001694">
    <property type="entry name" value="NADH_UbQ_OxRdtase_su1/FPO"/>
</dbReference>
<dbReference type="EMBL" id="CP060096">
    <property type="protein sequence ID" value="QSZ27287.1"/>
    <property type="molecule type" value="Genomic_DNA"/>
</dbReference>
<feature type="transmembrane region" description="Helical" evidence="5">
    <location>
        <begin position="12"/>
        <end position="31"/>
    </location>
</feature>
<dbReference type="AlphaFoldDB" id="A0A975AVM8"/>
<feature type="transmembrane region" description="Helical" evidence="5">
    <location>
        <begin position="184"/>
        <end position="202"/>
    </location>
</feature>
<keyword evidence="3 5" id="KW-1133">Transmembrane helix</keyword>
<evidence type="ECO:0000313" key="6">
    <source>
        <dbReference type="EMBL" id="QSZ27287.1"/>
    </source>
</evidence>
<comment type="subcellular location">
    <subcellularLocation>
        <location evidence="1">Membrane</location>
        <topology evidence="1">Multi-pass membrane protein</topology>
    </subcellularLocation>
</comment>
<evidence type="ECO:0000313" key="7">
    <source>
        <dbReference type="Proteomes" id="UP000671913"/>
    </source>
</evidence>
<evidence type="ECO:0000256" key="5">
    <source>
        <dbReference type="SAM" id="Phobius"/>
    </source>
</evidence>
<feature type="transmembrane region" description="Helical" evidence="5">
    <location>
        <begin position="143"/>
        <end position="164"/>
    </location>
</feature>
<dbReference type="InterPro" id="IPR052561">
    <property type="entry name" value="ComplexI_Subunit1"/>
</dbReference>
<keyword evidence="7" id="KW-1185">Reference proteome</keyword>
<dbReference type="Proteomes" id="UP000671913">
    <property type="component" value="Chromosome"/>
</dbReference>
<dbReference type="RefSeq" id="WP_284679976.1">
    <property type="nucleotide sequence ID" value="NZ_CP060096.1"/>
</dbReference>
<organism evidence="6 7">
    <name type="scientific">Aceticella autotrophica</name>
    <dbReference type="NCBI Taxonomy" id="2755338"/>
    <lineage>
        <taxon>Bacteria</taxon>
        <taxon>Bacillati</taxon>
        <taxon>Bacillota</taxon>
        <taxon>Clostridia</taxon>
        <taxon>Thermoanaerobacterales</taxon>
        <taxon>Thermoanaerobacteraceae</taxon>
        <taxon>Aceticella</taxon>
    </lineage>
</organism>
<evidence type="ECO:0000256" key="3">
    <source>
        <dbReference type="ARBA" id="ARBA00022989"/>
    </source>
</evidence>
<feature type="transmembrane region" description="Helical" evidence="5">
    <location>
        <begin position="268"/>
        <end position="289"/>
    </location>
</feature>
<proteinExistence type="predicted"/>
<sequence>MLMEILTKLLNVLIFPGFLYTALVGLLFYGIHMKIMAKIQRRIGPPVSQPYKDFAKLMLKNTLEIEGATDWLFKLAPFIMIAAIVASMMFIPVGMPAALAGAGGIIVLLYLIAASAIGVILGGSASSSPYSVVGASRELALMLSYDISLIIVFITVALKTGIALNTTVAFSFDDIVKYQLAHGAFITNWVMIPAFLAIMMIIPANLGLPPFDVVEAETEIAGGPMVEYSGKNLGYFYLANTMKIVVLTSVIVALFIPSPITGNVYINVLSFTIKAWLVYFIGGTLVAAVTGRRRIDQAVRFYLTVPLSLSLLSFILVLAGF</sequence>
<feature type="transmembrane region" description="Helical" evidence="5">
    <location>
        <begin position="97"/>
        <end position="122"/>
    </location>
</feature>
<accession>A0A975AVM8</accession>
<dbReference type="Pfam" id="PF00146">
    <property type="entry name" value="NADHdh"/>
    <property type="match status" value="1"/>
</dbReference>
<dbReference type="PANTHER" id="PTHR43359:SF1">
    <property type="entry name" value="FORMATE HYDROGENLYASE SUBUNIT 4-RELATED"/>
    <property type="match status" value="1"/>
</dbReference>
<feature type="transmembrane region" description="Helical" evidence="5">
    <location>
        <begin position="71"/>
        <end position="91"/>
    </location>
</feature>
<dbReference type="PANTHER" id="PTHR43359">
    <property type="entry name" value="FORMATE HYDROGENLYASE SUBUNIT 4"/>
    <property type="match status" value="1"/>
</dbReference>
<feature type="transmembrane region" description="Helical" evidence="5">
    <location>
        <begin position="235"/>
        <end position="256"/>
    </location>
</feature>
<dbReference type="KEGG" id="aaut:ACETAC_10715"/>
<keyword evidence="2 5" id="KW-0812">Transmembrane</keyword>
<gene>
    <name evidence="6" type="ORF">ACETAC_10715</name>
</gene>
<keyword evidence="4 5" id="KW-0472">Membrane</keyword>
<dbReference type="InterPro" id="IPR018086">
    <property type="entry name" value="NADH_UbQ_OxRdtase_su1_CS"/>
</dbReference>
<evidence type="ECO:0000256" key="2">
    <source>
        <dbReference type="ARBA" id="ARBA00022692"/>
    </source>
</evidence>
<feature type="transmembrane region" description="Helical" evidence="5">
    <location>
        <begin position="301"/>
        <end position="320"/>
    </location>
</feature>
<name>A0A975AVM8_9THEO</name>
<reference evidence="6" key="1">
    <citation type="submission" date="2020-08" db="EMBL/GenBank/DDBJ databases">
        <title>Genomic insights into the carbon and energy metabolism of the first obligate autotrophic acetogenic bacterium Aceticella autotrophica gen. nov., sp. nov.</title>
        <authorList>
            <person name="Toshchakov S.V."/>
            <person name="Elcheninov A.G."/>
            <person name="Kublanov I.V."/>
            <person name="Frolov E.N."/>
            <person name="Lebedinsky A.V."/>
        </authorList>
    </citation>
    <scope>NUCLEOTIDE SEQUENCE</scope>
    <source>
        <strain evidence="6">3443-3Ac</strain>
    </source>
</reference>
<evidence type="ECO:0000256" key="1">
    <source>
        <dbReference type="ARBA" id="ARBA00004141"/>
    </source>
</evidence>
<protein>
    <submittedName>
        <fullName evidence="6">NADH-quinone oxidoreductase subunit H</fullName>
    </submittedName>
</protein>
<dbReference type="PROSITE" id="PS00668">
    <property type="entry name" value="COMPLEX1_ND1_2"/>
    <property type="match status" value="1"/>
</dbReference>
<dbReference type="GO" id="GO:0005886">
    <property type="term" value="C:plasma membrane"/>
    <property type="evidence" value="ECO:0007669"/>
    <property type="project" value="TreeGrafter"/>
</dbReference>